<name>A0A081ND69_9GAMM</name>
<accession>A0A081ND69</accession>
<keyword evidence="1" id="KW-0732">Signal</keyword>
<reference evidence="2 3" key="1">
    <citation type="submission" date="2014-06" db="EMBL/GenBank/DDBJ databases">
        <title>Whole Genome Sequences of Three Symbiotic Endozoicomonas Bacteria.</title>
        <authorList>
            <person name="Neave M.J."/>
            <person name="Apprill A."/>
            <person name="Voolstra C.R."/>
        </authorList>
    </citation>
    <scope>NUCLEOTIDE SEQUENCE [LARGE SCALE GENOMIC DNA]</scope>
    <source>
        <strain evidence="2 3">DSM 25634</strain>
    </source>
</reference>
<gene>
    <name evidence="2" type="ORF">GZ78_21195</name>
</gene>
<organism evidence="2 3">
    <name type="scientific">Endozoicomonas numazuensis</name>
    <dbReference type="NCBI Taxonomy" id="1137799"/>
    <lineage>
        <taxon>Bacteria</taxon>
        <taxon>Pseudomonadati</taxon>
        <taxon>Pseudomonadota</taxon>
        <taxon>Gammaproteobacteria</taxon>
        <taxon>Oceanospirillales</taxon>
        <taxon>Endozoicomonadaceae</taxon>
        <taxon>Endozoicomonas</taxon>
    </lineage>
</organism>
<feature type="chain" id="PRO_5001760803" evidence="1">
    <location>
        <begin position="28"/>
        <end position="145"/>
    </location>
</feature>
<dbReference type="EMBL" id="JOKH01000005">
    <property type="protein sequence ID" value="KEQ16392.1"/>
    <property type="molecule type" value="Genomic_DNA"/>
</dbReference>
<dbReference type="AlphaFoldDB" id="A0A081ND69"/>
<keyword evidence="3" id="KW-1185">Reference proteome</keyword>
<sequence length="145" mass="16208">MRLQTPTRLYQSLLATLVLVFSMTLQAASDGDWQRIGEKQIIPTDDTTTIRIAAEAKTIPYKTLKFHVTRGNLKIRSAKVHMSDGHVIKLSVQKLILAGLETREFPIPDHYRSIKKIVLNIQAPIDHSSNVIVYGKKADTSGKEG</sequence>
<comment type="caution">
    <text evidence="2">The sequence shown here is derived from an EMBL/GenBank/DDBJ whole genome shotgun (WGS) entry which is preliminary data.</text>
</comment>
<proteinExistence type="predicted"/>
<dbReference type="RefSeq" id="WP_034839875.1">
    <property type="nucleotide sequence ID" value="NZ_JOKH01000005.1"/>
</dbReference>
<feature type="signal peptide" evidence="1">
    <location>
        <begin position="1"/>
        <end position="27"/>
    </location>
</feature>
<evidence type="ECO:0000313" key="2">
    <source>
        <dbReference type="EMBL" id="KEQ16392.1"/>
    </source>
</evidence>
<evidence type="ECO:0000313" key="3">
    <source>
        <dbReference type="Proteomes" id="UP000028073"/>
    </source>
</evidence>
<protein>
    <submittedName>
        <fullName evidence="2">Uncharacterized protein</fullName>
    </submittedName>
</protein>
<evidence type="ECO:0000256" key="1">
    <source>
        <dbReference type="SAM" id="SignalP"/>
    </source>
</evidence>
<dbReference type="OrthoDB" id="6197202at2"/>
<dbReference type="Proteomes" id="UP000028073">
    <property type="component" value="Unassembled WGS sequence"/>
</dbReference>